<evidence type="ECO:0000256" key="1">
    <source>
        <dbReference type="SAM" id="MobiDB-lite"/>
    </source>
</evidence>
<name>A0AAV9P423_9PEZI</name>
<protein>
    <submittedName>
        <fullName evidence="2">Uncharacterized protein</fullName>
    </submittedName>
</protein>
<accession>A0AAV9P423</accession>
<reference evidence="2 3" key="1">
    <citation type="submission" date="2023-08" db="EMBL/GenBank/DDBJ databases">
        <title>Black Yeasts Isolated from many extreme environments.</title>
        <authorList>
            <person name="Coleine C."/>
            <person name="Stajich J.E."/>
            <person name="Selbmann L."/>
        </authorList>
    </citation>
    <scope>NUCLEOTIDE SEQUENCE [LARGE SCALE GENOMIC DNA]</scope>
    <source>
        <strain evidence="2 3">CCFEE 5935</strain>
    </source>
</reference>
<sequence length="272" mass="30094">MAALHPSNPYYNIARHQERPVGETTTSPLDSNVAAPPTPGNVPRSASVSSQTAPSSRGQPAEQRKGSTSSQTNRNVANFRTRSIGGPWGGVYFERDVDTSPPNDDEIIIATVRVTDSFRRASVEGNSELPERPRKRNFLRRVSTRVSSPTDGNRYTALKMPRRDYKKYFARDRDGNYAGTAPEVEWSYEDLQWRFGVYQEMPLRTIPGGQEYGEGGSSDEAGRVYTIGGADDLQASGSFSESPTKQEDVGVDPMKTWSGFESASEERRESLI</sequence>
<organism evidence="2 3">
    <name type="scientific">Saxophila tyrrhenica</name>
    <dbReference type="NCBI Taxonomy" id="1690608"/>
    <lineage>
        <taxon>Eukaryota</taxon>
        <taxon>Fungi</taxon>
        <taxon>Dikarya</taxon>
        <taxon>Ascomycota</taxon>
        <taxon>Pezizomycotina</taxon>
        <taxon>Dothideomycetes</taxon>
        <taxon>Dothideomycetidae</taxon>
        <taxon>Mycosphaerellales</taxon>
        <taxon>Extremaceae</taxon>
        <taxon>Saxophila</taxon>
    </lineage>
</organism>
<dbReference type="EMBL" id="JAVRRT010000014">
    <property type="protein sequence ID" value="KAK5166275.1"/>
    <property type="molecule type" value="Genomic_DNA"/>
</dbReference>
<comment type="caution">
    <text evidence="2">The sequence shown here is derived from an EMBL/GenBank/DDBJ whole genome shotgun (WGS) entry which is preliminary data.</text>
</comment>
<dbReference type="RefSeq" id="XP_064656228.1">
    <property type="nucleotide sequence ID" value="XM_064805768.1"/>
</dbReference>
<dbReference type="AlphaFoldDB" id="A0AAV9P423"/>
<evidence type="ECO:0000313" key="3">
    <source>
        <dbReference type="Proteomes" id="UP001337655"/>
    </source>
</evidence>
<feature type="compositionally biased region" description="Low complexity" evidence="1">
    <location>
        <begin position="45"/>
        <end position="56"/>
    </location>
</feature>
<evidence type="ECO:0000313" key="2">
    <source>
        <dbReference type="EMBL" id="KAK5166275.1"/>
    </source>
</evidence>
<keyword evidence="3" id="KW-1185">Reference proteome</keyword>
<feature type="region of interest" description="Disordered" evidence="1">
    <location>
        <begin position="1"/>
        <end position="86"/>
    </location>
</feature>
<feature type="compositionally biased region" description="Polar residues" evidence="1">
    <location>
        <begin position="66"/>
        <end position="81"/>
    </location>
</feature>
<dbReference type="GeneID" id="89929869"/>
<feature type="region of interest" description="Disordered" evidence="1">
    <location>
        <begin position="210"/>
        <end position="272"/>
    </location>
</feature>
<dbReference type="Proteomes" id="UP001337655">
    <property type="component" value="Unassembled WGS sequence"/>
</dbReference>
<proteinExistence type="predicted"/>
<gene>
    <name evidence="2" type="ORF">LTR77_008536</name>
</gene>